<gene>
    <name evidence="3" type="ORF">CPB84DRAFT_1842390</name>
</gene>
<dbReference type="InterPro" id="IPR039742">
    <property type="entry name" value="Shq1"/>
</dbReference>
<dbReference type="InterPro" id="IPR048696">
    <property type="entry name" value="SHQ1-like_CS"/>
</dbReference>
<dbReference type="AlphaFoldDB" id="A0A9P5NZ72"/>
<dbReference type="PANTHER" id="PTHR12967">
    <property type="entry name" value="PROTEIN SHQ1 HOMOLOG"/>
    <property type="match status" value="1"/>
</dbReference>
<dbReference type="GO" id="GO:0005737">
    <property type="term" value="C:cytoplasm"/>
    <property type="evidence" value="ECO:0007669"/>
    <property type="project" value="TreeGrafter"/>
</dbReference>
<dbReference type="GO" id="GO:0000493">
    <property type="term" value="P:box H/ACA snoRNP assembly"/>
    <property type="evidence" value="ECO:0007669"/>
    <property type="project" value="InterPro"/>
</dbReference>
<sequence>MITPRFSCSQTENAIIVSIHCPSIRAADVEINVDDTLVTIYVNPYFLRLNFSKTLVEDENSSANYDPSSGTLTITLTKENKGETFDDLDLLAKLLAPRKPVQEPPLIEVLSSDILSADDLVERTQALSLEHQELMQAAKNDWQLPQEVPSPLHPLNISPQVRYGFLDLHSGYLKHATNTENEVNELGDDAEVCSKAERRSRRIKHEDGKFDEEHYMADFIDDEYIQELMAWKHPHVTDSNPVQYTEKENMTMLGLPRKQYLATDGQTHDLYLALITLLFSYIYDSRTTQCDPTPESAWTICNLTPAFTSLDPPHSDHYTGGPHVFSATELGEALLPSYRRSLTFPLYRSFALTESCWRDVASLIKKGKRMVTRCLLEMKDILDHHDVYYVYSKIWLDDLCVWVQADADDETLAVLGKSLTEVKVNRHSIGWGLQEIEKAASQALDRETDSDDEELDD</sequence>
<dbReference type="GO" id="GO:0051082">
    <property type="term" value="F:unfolded protein binding"/>
    <property type="evidence" value="ECO:0007669"/>
    <property type="project" value="TreeGrafter"/>
</dbReference>
<reference evidence="3" key="1">
    <citation type="submission" date="2020-11" db="EMBL/GenBank/DDBJ databases">
        <authorList>
            <consortium name="DOE Joint Genome Institute"/>
            <person name="Ahrendt S."/>
            <person name="Riley R."/>
            <person name="Andreopoulos W."/>
            <person name="LaButti K."/>
            <person name="Pangilinan J."/>
            <person name="Ruiz-duenas F.J."/>
            <person name="Barrasa J.M."/>
            <person name="Sanchez-Garcia M."/>
            <person name="Camarero S."/>
            <person name="Miyauchi S."/>
            <person name="Serrano A."/>
            <person name="Linde D."/>
            <person name="Babiker R."/>
            <person name="Drula E."/>
            <person name="Ayuso-Fernandez I."/>
            <person name="Pacheco R."/>
            <person name="Padilla G."/>
            <person name="Ferreira P."/>
            <person name="Barriuso J."/>
            <person name="Kellner H."/>
            <person name="Castanera R."/>
            <person name="Alfaro M."/>
            <person name="Ramirez L."/>
            <person name="Pisabarro A.G."/>
            <person name="Kuo A."/>
            <person name="Tritt A."/>
            <person name="Lipzen A."/>
            <person name="He G."/>
            <person name="Yan M."/>
            <person name="Ng V."/>
            <person name="Cullen D."/>
            <person name="Martin F."/>
            <person name="Rosso M.-N."/>
            <person name="Henrissat B."/>
            <person name="Hibbett D."/>
            <person name="Martinez A.T."/>
            <person name="Grigoriev I.V."/>
        </authorList>
    </citation>
    <scope>NUCLEOTIDE SEQUENCE</scope>
    <source>
        <strain evidence="3">AH 44721</strain>
    </source>
</reference>
<dbReference type="CDD" id="cd00298">
    <property type="entry name" value="ACD_sHsps_p23-like"/>
    <property type="match status" value="1"/>
</dbReference>
<dbReference type="Pfam" id="PF21413">
    <property type="entry name" value="SHQ1-like_CS"/>
    <property type="match status" value="1"/>
</dbReference>
<evidence type="ECO:0000313" key="3">
    <source>
        <dbReference type="EMBL" id="KAF8911140.1"/>
    </source>
</evidence>
<dbReference type="SUPFAM" id="SSF49764">
    <property type="entry name" value="HSP20-like chaperones"/>
    <property type="match status" value="1"/>
</dbReference>
<dbReference type="OrthoDB" id="73639at2759"/>
<dbReference type="GO" id="GO:0005654">
    <property type="term" value="C:nucleoplasm"/>
    <property type="evidence" value="ECO:0007669"/>
    <property type="project" value="TreeGrafter"/>
</dbReference>
<dbReference type="InterPro" id="IPR007009">
    <property type="entry name" value="Shq1_C"/>
</dbReference>
<dbReference type="InterPro" id="IPR007052">
    <property type="entry name" value="CS_dom"/>
</dbReference>
<evidence type="ECO:0000313" key="4">
    <source>
        <dbReference type="Proteomes" id="UP000724874"/>
    </source>
</evidence>
<feature type="domain" description="CS" evidence="2">
    <location>
        <begin position="1"/>
        <end position="89"/>
    </location>
</feature>
<accession>A0A9P5NZ72</accession>
<proteinExistence type="inferred from homology"/>
<keyword evidence="4" id="KW-1185">Reference proteome</keyword>
<organism evidence="3 4">
    <name type="scientific">Gymnopilus junonius</name>
    <name type="common">Spectacular rustgill mushroom</name>
    <name type="synonym">Gymnopilus spectabilis subsp. junonius</name>
    <dbReference type="NCBI Taxonomy" id="109634"/>
    <lineage>
        <taxon>Eukaryota</taxon>
        <taxon>Fungi</taxon>
        <taxon>Dikarya</taxon>
        <taxon>Basidiomycota</taxon>
        <taxon>Agaricomycotina</taxon>
        <taxon>Agaricomycetes</taxon>
        <taxon>Agaricomycetidae</taxon>
        <taxon>Agaricales</taxon>
        <taxon>Agaricineae</taxon>
        <taxon>Hymenogastraceae</taxon>
        <taxon>Gymnopilus</taxon>
    </lineage>
</organism>
<dbReference type="PROSITE" id="PS51203">
    <property type="entry name" value="CS"/>
    <property type="match status" value="1"/>
</dbReference>
<evidence type="ECO:0000259" key="2">
    <source>
        <dbReference type="PROSITE" id="PS51203"/>
    </source>
</evidence>
<name>A0A9P5NZ72_GYMJU</name>
<evidence type="ECO:0000256" key="1">
    <source>
        <dbReference type="ARBA" id="ARBA00005607"/>
    </source>
</evidence>
<dbReference type="InterPro" id="IPR008978">
    <property type="entry name" value="HSP20-like_chaperone"/>
</dbReference>
<comment type="similarity">
    <text evidence="1">Belongs to the SHQ1 family.</text>
</comment>
<dbReference type="Pfam" id="PF04925">
    <property type="entry name" value="SHQ1"/>
    <property type="match status" value="1"/>
</dbReference>
<dbReference type="Proteomes" id="UP000724874">
    <property type="component" value="Unassembled WGS sequence"/>
</dbReference>
<dbReference type="PANTHER" id="PTHR12967:SF0">
    <property type="entry name" value="PROTEIN SHQ1 HOMOLOG"/>
    <property type="match status" value="1"/>
</dbReference>
<dbReference type="Gene3D" id="2.60.40.790">
    <property type="match status" value="1"/>
</dbReference>
<comment type="caution">
    <text evidence="3">The sequence shown here is derived from an EMBL/GenBank/DDBJ whole genome shotgun (WGS) entry which is preliminary data.</text>
</comment>
<protein>
    <submittedName>
        <fullName evidence="3">SHQ1 protein-domain-containing protein</fullName>
    </submittedName>
</protein>
<dbReference type="EMBL" id="JADNYJ010000005">
    <property type="protein sequence ID" value="KAF8911140.1"/>
    <property type="molecule type" value="Genomic_DNA"/>
</dbReference>